<feature type="region of interest" description="Disordered" evidence="3">
    <location>
        <begin position="87"/>
        <end position="142"/>
    </location>
</feature>
<protein>
    <recommendedName>
        <fullName evidence="4">RRM domain-containing protein</fullName>
    </recommendedName>
</protein>
<feature type="compositionally biased region" description="Basic and acidic residues" evidence="3">
    <location>
        <begin position="211"/>
        <end position="268"/>
    </location>
</feature>
<dbReference type="InterPro" id="IPR000504">
    <property type="entry name" value="RRM_dom"/>
</dbReference>
<evidence type="ECO:0000256" key="3">
    <source>
        <dbReference type="SAM" id="MobiDB-lite"/>
    </source>
</evidence>
<evidence type="ECO:0000313" key="5">
    <source>
        <dbReference type="EMBL" id="KAK4876514.1"/>
    </source>
</evidence>
<feature type="compositionally biased region" description="Pro residues" evidence="3">
    <location>
        <begin position="100"/>
        <end position="113"/>
    </location>
</feature>
<dbReference type="InterPro" id="IPR052600">
    <property type="entry name" value="Nuc_rcpt_coact/corep"/>
</dbReference>
<dbReference type="InterPro" id="IPR036621">
    <property type="entry name" value="Anticodon-bd_dom_sf"/>
</dbReference>
<dbReference type="PROSITE" id="PS50102">
    <property type="entry name" value="RRM"/>
    <property type="match status" value="1"/>
</dbReference>
<dbReference type="PANTHER" id="PTHR23295:SF6">
    <property type="entry name" value="NEOSIN, ISOFORM A"/>
    <property type="match status" value="1"/>
</dbReference>
<dbReference type="SUPFAM" id="SSF52954">
    <property type="entry name" value="Class II aaRS ABD-related"/>
    <property type="match status" value="1"/>
</dbReference>
<name>A0AAN7PTB9_9COLE</name>
<feature type="domain" description="RRM" evidence="4">
    <location>
        <begin position="17"/>
        <end position="87"/>
    </location>
</feature>
<gene>
    <name evidence="5" type="ORF">RN001_009020</name>
</gene>
<evidence type="ECO:0000256" key="2">
    <source>
        <dbReference type="PROSITE-ProRule" id="PRU00176"/>
    </source>
</evidence>
<evidence type="ECO:0000256" key="1">
    <source>
        <dbReference type="ARBA" id="ARBA00022884"/>
    </source>
</evidence>
<dbReference type="Gene3D" id="3.30.70.330">
    <property type="match status" value="1"/>
</dbReference>
<feature type="region of interest" description="Disordered" evidence="3">
    <location>
        <begin position="164"/>
        <end position="281"/>
    </location>
</feature>
<feature type="compositionally biased region" description="Pro residues" evidence="3">
    <location>
        <begin position="269"/>
        <end position="280"/>
    </location>
</feature>
<dbReference type="Gene3D" id="3.40.50.800">
    <property type="entry name" value="Anticodon-binding domain"/>
    <property type="match status" value="1"/>
</dbReference>
<evidence type="ECO:0000313" key="6">
    <source>
        <dbReference type="Proteomes" id="UP001353858"/>
    </source>
</evidence>
<dbReference type="AlphaFoldDB" id="A0AAN7PTB9"/>
<dbReference type="InterPro" id="IPR035979">
    <property type="entry name" value="RBD_domain_sf"/>
</dbReference>
<dbReference type="Pfam" id="PF00076">
    <property type="entry name" value="RRM_1"/>
    <property type="match status" value="1"/>
</dbReference>
<keyword evidence="6" id="KW-1185">Reference proteome</keyword>
<organism evidence="5 6">
    <name type="scientific">Aquatica leii</name>
    <dbReference type="NCBI Taxonomy" id="1421715"/>
    <lineage>
        <taxon>Eukaryota</taxon>
        <taxon>Metazoa</taxon>
        <taxon>Ecdysozoa</taxon>
        <taxon>Arthropoda</taxon>
        <taxon>Hexapoda</taxon>
        <taxon>Insecta</taxon>
        <taxon>Pterygota</taxon>
        <taxon>Neoptera</taxon>
        <taxon>Endopterygota</taxon>
        <taxon>Coleoptera</taxon>
        <taxon>Polyphaga</taxon>
        <taxon>Elateriformia</taxon>
        <taxon>Elateroidea</taxon>
        <taxon>Lampyridae</taxon>
        <taxon>Luciolinae</taxon>
        <taxon>Aquatica</taxon>
    </lineage>
</organism>
<comment type="caution">
    <text evidence="5">The sequence shown here is derived from an EMBL/GenBank/DDBJ whole genome shotgun (WGS) entry which is preliminary data.</text>
</comment>
<dbReference type="GO" id="GO:0003723">
    <property type="term" value="F:RNA binding"/>
    <property type="evidence" value="ECO:0007669"/>
    <property type="project" value="UniProtKB-UniRule"/>
</dbReference>
<feature type="compositionally biased region" description="Polar residues" evidence="3">
    <location>
        <begin position="171"/>
        <end position="182"/>
    </location>
</feature>
<proteinExistence type="predicted"/>
<dbReference type="Proteomes" id="UP001353858">
    <property type="component" value="Unassembled WGS sequence"/>
</dbReference>
<feature type="compositionally biased region" description="Pro residues" evidence="3">
    <location>
        <begin position="124"/>
        <end position="138"/>
    </location>
</feature>
<dbReference type="InterPro" id="IPR012677">
    <property type="entry name" value="Nucleotide-bd_a/b_plait_sf"/>
</dbReference>
<dbReference type="SMART" id="SM00360">
    <property type="entry name" value="RRM"/>
    <property type="match status" value="1"/>
</dbReference>
<reference evidence="6" key="1">
    <citation type="submission" date="2023-01" db="EMBL/GenBank/DDBJ databases">
        <title>Key to firefly adult light organ development and bioluminescence: homeobox transcription factors regulate luciferase expression and transportation to peroxisome.</title>
        <authorList>
            <person name="Fu X."/>
        </authorList>
    </citation>
    <scope>NUCLEOTIDE SEQUENCE [LARGE SCALE GENOMIC DNA]</scope>
</reference>
<dbReference type="EMBL" id="JARPUR010000004">
    <property type="protein sequence ID" value="KAK4876514.1"/>
    <property type="molecule type" value="Genomic_DNA"/>
</dbReference>
<keyword evidence="1 2" id="KW-0694">RNA-binding</keyword>
<dbReference type="SUPFAM" id="SSF54928">
    <property type="entry name" value="RNA-binding domain, RBD"/>
    <property type="match status" value="1"/>
</dbReference>
<accession>A0AAN7PTB9</accession>
<sequence>MYRSGKQFMKNPATTASRIYIGNVLDQVTTVDLEDRFKCYGTILGLVLQRGFGFIQFETEAQAQLAIKSEHGALFFGRKLNVKQAFDKGKNTPLMNKVQGPPPRIDQRPPPPKADMWQNSKMESPPPPPITQPPPQIKPKPLMDILITPPKVEPPVEKMEVSIEESKIDNTESGNEPEQQAPSRVSDVGSDSSDRKRSTSGNRRGGGLNRGRQDRDFERFSGDDFTMRDTPVRDVGQRDVPLRDMPPRDLPPRDVRDPGMFYGRDDNFRPPPTYIPPPVIERPERNDCEIIVVSRLLTEYAEYIEQRLKGIGLMVDLLYPNEDVPIGRVLANISSRGCLYAILVMPQNEEYRSLTLSILHGIPQEHRNIPVEDAITLISRNFDAYMRGEKSTSPGAGTSLLDRHPEGIQMILNLLAENRQLTSVQYDRIMKYLQDRRELQRQFEVTEGEGDNDNEVQPNSKQAELQSRIMNILNKSTEDAPKPVEAPQIPATPTPLLNDPSVQKALDSLLSGDMLKSIASGL</sequence>
<evidence type="ECO:0000259" key="4">
    <source>
        <dbReference type="PROSITE" id="PS50102"/>
    </source>
</evidence>
<dbReference type="PANTHER" id="PTHR23295">
    <property type="entry name" value="NUCLEAR RECEPTOR COACTIVATOR 5-RELATED"/>
    <property type="match status" value="1"/>
</dbReference>
<feature type="region of interest" description="Disordered" evidence="3">
    <location>
        <begin position="477"/>
        <end position="500"/>
    </location>
</feature>